<dbReference type="GO" id="GO:0005764">
    <property type="term" value="C:lysosome"/>
    <property type="evidence" value="ECO:0007669"/>
    <property type="project" value="TreeGrafter"/>
</dbReference>
<feature type="domain" description="Glycoside hydrolase family 29 N-terminal" evidence="8">
    <location>
        <begin position="27"/>
        <end position="322"/>
    </location>
</feature>
<accession>A0A2S7ISI1</accession>
<dbReference type="RefSeq" id="WP_104713131.1">
    <property type="nucleotide sequence ID" value="NZ_PTRA01000001.1"/>
</dbReference>
<keyword evidence="10" id="KW-1185">Reference proteome</keyword>
<dbReference type="GO" id="GO:0006004">
    <property type="term" value="P:fucose metabolic process"/>
    <property type="evidence" value="ECO:0007669"/>
    <property type="project" value="InterPro"/>
</dbReference>
<dbReference type="InterPro" id="IPR000933">
    <property type="entry name" value="Glyco_hydro_29"/>
</dbReference>
<evidence type="ECO:0000256" key="5">
    <source>
        <dbReference type="ARBA" id="ARBA00022801"/>
    </source>
</evidence>
<keyword evidence="5" id="KW-0378">Hydrolase</keyword>
<dbReference type="SMART" id="SM00812">
    <property type="entry name" value="Alpha_L_fucos"/>
    <property type="match status" value="1"/>
</dbReference>
<feature type="signal peptide" evidence="7">
    <location>
        <begin position="1"/>
        <end position="19"/>
    </location>
</feature>
<feature type="chain" id="PRO_5015411973" description="alpha-L-fucosidase" evidence="7">
    <location>
        <begin position="20"/>
        <end position="550"/>
    </location>
</feature>
<dbReference type="PANTHER" id="PTHR10030:SF37">
    <property type="entry name" value="ALPHA-L-FUCOSIDASE-RELATED"/>
    <property type="match status" value="1"/>
</dbReference>
<evidence type="ECO:0000313" key="9">
    <source>
        <dbReference type="EMBL" id="PQA60642.1"/>
    </source>
</evidence>
<reference evidence="10" key="1">
    <citation type="submission" date="2018-02" db="EMBL/GenBank/DDBJ databases">
        <title>Genome sequencing of Solimonas sp. HR-BB.</title>
        <authorList>
            <person name="Lee Y."/>
            <person name="Jeon C.O."/>
        </authorList>
    </citation>
    <scope>NUCLEOTIDE SEQUENCE [LARGE SCALE GENOMIC DNA]</scope>
    <source>
        <strain evidence="10">HR-U</strain>
    </source>
</reference>
<dbReference type="EC" id="3.2.1.51" evidence="3"/>
<evidence type="ECO:0000259" key="8">
    <source>
        <dbReference type="Pfam" id="PF01120"/>
    </source>
</evidence>
<sequence>MRRLSCFLCLLFCTLASWAQETENFGANHNKPEREEWLKDVGFGMFIHWNVDTQLGVVISHSLVGASPDYVDRYIKELPQTFDPKQWDAEKIVMLAKNAGMKYIMFTTKHHAGFCMWDTKTTDFNVMNTPYKKDIVRQFVEACRKWKIAVGFYYSPEDFSFAYRNGMKDITRDNHWEKAKPFQAQYKKFVVEQTKELMTKYGPVDLFFIDSDVLKEEVKETIWKYQPNCLVTRGALPTPEQYLPGETLGTAWESCMTMGTAWNYKPTNEHYKSGTELLNILIESRAKGGSYLLNVGPTQWGNLNEGQEGRLMEIGAWHFINQEAVHNVRPWIVRNENDIWFTKKKDENTVYAYLTGMPEWPRAERREFLIRSVKATATTEVTVLGQTGNVVEYKPTVDGRTRFEQTPEGLKISVVRAQRIYNNHQWPNPIVVKLKNVEPALTPMQFRTVSAEKLSNGNLKLTADVVKMGSGKEYRIGFEYRSVQSSLNEEFNEKWKATDAYPVTATGKVTLEMLKQNIQSYDEIEYRAVLYQDNMRIEGNTQKISKLTLE</sequence>
<dbReference type="GO" id="GO:0004560">
    <property type="term" value="F:alpha-L-fucosidase activity"/>
    <property type="evidence" value="ECO:0007669"/>
    <property type="project" value="InterPro"/>
</dbReference>
<proteinExistence type="inferred from homology"/>
<dbReference type="PRINTS" id="PR00741">
    <property type="entry name" value="GLHYDRLASE29"/>
</dbReference>
<dbReference type="InterPro" id="IPR057739">
    <property type="entry name" value="Glyco_hydro_29_N"/>
</dbReference>
<gene>
    <name evidence="9" type="ORF">C5O19_13805</name>
</gene>
<evidence type="ECO:0000256" key="2">
    <source>
        <dbReference type="ARBA" id="ARBA00007951"/>
    </source>
</evidence>
<dbReference type="InterPro" id="IPR017853">
    <property type="entry name" value="GH"/>
</dbReference>
<dbReference type="GO" id="GO:0016139">
    <property type="term" value="P:glycoside catabolic process"/>
    <property type="evidence" value="ECO:0007669"/>
    <property type="project" value="TreeGrafter"/>
</dbReference>
<dbReference type="Pfam" id="PF01120">
    <property type="entry name" value="Alpha_L_fucos"/>
    <property type="match status" value="1"/>
</dbReference>
<evidence type="ECO:0000313" key="10">
    <source>
        <dbReference type="Proteomes" id="UP000239590"/>
    </source>
</evidence>
<evidence type="ECO:0000256" key="4">
    <source>
        <dbReference type="ARBA" id="ARBA00022729"/>
    </source>
</evidence>
<comment type="function">
    <text evidence="1">Alpha-L-fucosidase is responsible for hydrolyzing the alpha-1,6-linked fucose joined to the reducing-end N-acetylglucosamine of the carbohydrate moieties of glycoproteins.</text>
</comment>
<dbReference type="AlphaFoldDB" id="A0A2S7ISI1"/>
<dbReference type="SUPFAM" id="SSF51445">
    <property type="entry name" value="(Trans)glycosidases"/>
    <property type="match status" value="1"/>
</dbReference>
<dbReference type="EMBL" id="PTRA01000001">
    <property type="protein sequence ID" value="PQA60642.1"/>
    <property type="molecule type" value="Genomic_DNA"/>
</dbReference>
<comment type="caution">
    <text evidence="9">The sequence shown here is derived from an EMBL/GenBank/DDBJ whole genome shotgun (WGS) entry which is preliminary data.</text>
</comment>
<evidence type="ECO:0000256" key="6">
    <source>
        <dbReference type="ARBA" id="ARBA00023295"/>
    </source>
</evidence>
<keyword evidence="6" id="KW-0326">Glycosidase</keyword>
<name>A0A2S7ISI1_9BACT</name>
<organism evidence="9 10">
    <name type="scientific">Siphonobacter curvatus</name>
    <dbReference type="NCBI Taxonomy" id="2094562"/>
    <lineage>
        <taxon>Bacteria</taxon>
        <taxon>Pseudomonadati</taxon>
        <taxon>Bacteroidota</taxon>
        <taxon>Cytophagia</taxon>
        <taxon>Cytophagales</taxon>
        <taxon>Cytophagaceae</taxon>
        <taxon>Siphonobacter</taxon>
    </lineage>
</organism>
<comment type="similarity">
    <text evidence="2">Belongs to the glycosyl hydrolase 29 family.</text>
</comment>
<dbReference type="PANTHER" id="PTHR10030">
    <property type="entry name" value="ALPHA-L-FUCOSIDASE"/>
    <property type="match status" value="1"/>
</dbReference>
<keyword evidence="4 7" id="KW-0732">Signal</keyword>
<evidence type="ECO:0000256" key="7">
    <source>
        <dbReference type="SAM" id="SignalP"/>
    </source>
</evidence>
<evidence type="ECO:0000256" key="1">
    <source>
        <dbReference type="ARBA" id="ARBA00004071"/>
    </source>
</evidence>
<dbReference type="InterPro" id="IPR016286">
    <property type="entry name" value="FUC_metazoa-typ"/>
</dbReference>
<dbReference type="Gene3D" id="3.20.20.80">
    <property type="entry name" value="Glycosidases"/>
    <property type="match status" value="1"/>
</dbReference>
<dbReference type="Proteomes" id="UP000239590">
    <property type="component" value="Unassembled WGS sequence"/>
</dbReference>
<dbReference type="OrthoDB" id="107551at2"/>
<evidence type="ECO:0000256" key="3">
    <source>
        <dbReference type="ARBA" id="ARBA00012662"/>
    </source>
</evidence>
<protein>
    <recommendedName>
        <fullName evidence="3">alpha-L-fucosidase</fullName>
        <ecNumber evidence="3">3.2.1.51</ecNumber>
    </recommendedName>
</protein>